<dbReference type="Proteomes" id="UP000792457">
    <property type="component" value="Unassembled WGS sequence"/>
</dbReference>
<dbReference type="InterPro" id="IPR057734">
    <property type="entry name" value="UBE2O-like_SH3-C"/>
</dbReference>
<evidence type="ECO:0008006" key="9">
    <source>
        <dbReference type="Google" id="ProtNLM"/>
    </source>
</evidence>
<organism evidence="7 8">
    <name type="scientific">Ladona fulva</name>
    <name type="common">Scarce chaser dragonfly</name>
    <name type="synonym">Libellula fulva</name>
    <dbReference type="NCBI Taxonomy" id="123851"/>
    <lineage>
        <taxon>Eukaryota</taxon>
        <taxon>Metazoa</taxon>
        <taxon>Ecdysozoa</taxon>
        <taxon>Arthropoda</taxon>
        <taxon>Hexapoda</taxon>
        <taxon>Insecta</taxon>
        <taxon>Pterygota</taxon>
        <taxon>Palaeoptera</taxon>
        <taxon>Odonata</taxon>
        <taxon>Epiprocta</taxon>
        <taxon>Anisoptera</taxon>
        <taxon>Libelluloidea</taxon>
        <taxon>Libellulidae</taxon>
        <taxon>Ladona</taxon>
    </lineage>
</organism>
<keyword evidence="2" id="KW-0833">Ubl conjugation pathway</keyword>
<feature type="compositionally biased region" description="Acidic residues" evidence="3">
    <location>
        <begin position="337"/>
        <end position="346"/>
    </location>
</feature>
<evidence type="ECO:0000313" key="8">
    <source>
        <dbReference type="Proteomes" id="UP000792457"/>
    </source>
</evidence>
<evidence type="ECO:0000256" key="3">
    <source>
        <dbReference type="SAM" id="MobiDB-lite"/>
    </source>
</evidence>
<evidence type="ECO:0000256" key="2">
    <source>
        <dbReference type="ARBA" id="ARBA00022786"/>
    </source>
</evidence>
<dbReference type="Pfam" id="PF23046">
    <property type="entry name" value="tSH3-B_UBE2O"/>
    <property type="match status" value="1"/>
</dbReference>
<feature type="domain" description="UBE2O-like SH3-C" evidence="5">
    <location>
        <begin position="515"/>
        <end position="576"/>
    </location>
</feature>
<dbReference type="AlphaFoldDB" id="A0A8K0PCX6"/>
<gene>
    <name evidence="7" type="ORF">J437_LFUL018746</name>
</gene>
<sequence>MKKGHIRVAWHPKGVEEVIPERKVGLADRSLMPGDVVRRMIKGKDTQRGYCRNITVLACVRIVGTKQVIINVNSADLTPLEEFSADLAVCLDSWVGGVKSVHSKIYLRWPDGSRCIMNDLDACGLEDVEEKKEKVDDSEFQNGDFYPGQTLCGPMHALAEAKWLHCTREMKAIRQKPNWIVRAVVEKVKVDSVGVHWQCRAYSKEGACLEKEQPKFLIQGDDLKKLKLLNVFEPCTLQVGDRNYYTFKDGDVIMKKVQWRRMQRDLILSAESSPLRPKPNFRRPQLDGKGAPSETKTEASSSPVPPLPLHNNHTTASSQNPVPIVVVDGSGAVDGSLSDDGDDSDDTSSHSDTASASSGCSTGSLGGNVRVACKKKKGPKLMTKVLKKKKLRRAKKRAPELEVKTGDHLVVETLSTASKADIVWQDGSVEHGIPSTQLYPIHHLDDQEFFPGDFVIESKEDSSMRDYGVVQSVDHAGRTARVKWFRTYTSTDEPRPKFLEENEVSVYDLKDHPDFQYRPGTVVIRVANFEGEDANCTGGQVLDNYPEGRVQVWWVDGHISMCWPQDLYKVGEYDSDEGELWDDGSSEASWETQSEDCLIADVR</sequence>
<evidence type="ECO:0000259" key="6">
    <source>
        <dbReference type="Pfam" id="PF23046"/>
    </source>
</evidence>
<feature type="domain" description="UBE2O-like SH3-B" evidence="4">
    <location>
        <begin position="446"/>
        <end position="514"/>
    </location>
</feature>
<dbReference type="PANTHER" id="PTHR46116:SF15">
    <property type="entry name" value="(E3-INDEPENDENT) E2 UBIQUITIN-CONJUGATING ENZYME"/>
    <property type="match status" value="1"/>
</dbReference>
<dbReference type="OrthoDB" id="47801at2759"/>
<evidence type="ECO:0000313" key="7">
    <source>
        <dbReference type="EMBL" id="KAG8238849.1"/>
    </source>
</evidence>
<dbReference type="Pfam" id="PF23043">
    <property type="entry name" value="SH3-B_UBE2O"/>
    <property type="match status" value="1"/>
</dbReference>
<evidence type="ECO:0000259" key="4">
    <source>
        <dbReference type="Pfam" id="PF23043"/>
    </source>
</evidence>
<feature type="domain" description="UBE2O-like tandem tSH3-B" evidence="6">
    <location>
        <begin position="86"/>
        <end position="234"/>
    </location>
</feature>
<dbReference type="InterPro" id="IPR057735">
    <property type="entry name" value="UBE2O-like_tSH3-B"/>
</dbReference>
<dbReference type="GO" id="GO:0061631">
    <property type="term" value="F:ubiquitin conjugating enzyme activity"/>
    <property type="evidence" value="ECO:0007669"/>
    <property type="project" value="TreeGrafter"/>
</dbReference>
<evidence type="ECO:0000259" key="5">
    <source>
        <dbReference type="Pfam" id="PF23044"/>
    </source>
</evidence>
<dbReference type="EMBL" id="KZ309451">
    <property type="protein sequence ID" value="KAG8238849.1"/>
    <property type="molecule type" value="Genomic_DNA"/>
</dbReference>
<keyword evidence="8" id="KW-1185">Reference proteome</keyword>
<keyword evidence="1" id="KW-0808">Transferase</keyword>
<feature type="compositionally biased region" description="Low complexity" evidence="3">
    <location>
        <begin position="350"/>
        <end position="363"/>
    </location>
</feature>
<reference evidence="7" key="1">
    <citation type="submission" date="2013-04" db="EMBL/GenBank/DDBJ databases">
        <authorList>
            <person name="Qu J."/>
            <person name="Murali S.C."/>
            <person name="Bandaranaike D."/>
            <person name="Bellair M."/>
            <person name="Blankenburg K."/>
            <person name="Chao H."/>
            <person name="Dinh H."/>
            <person name="Doddapaneni H."/>
            <person name="Downs B."/>
            <person name="Dugan-Rocha S."/>
            <person name="Elkadiri S."/>
            <person name="Gnanaolivu R.D."/>
            <person name="Hernandez B."/>
            <person name="Javaid M."/>
            <person name="Jayaseelan J.C."/>
            <person name="Lee S."/>
            <person name="Li M."/>
            <person name="Ming W."/>
            <person name="Munidasa M."/>
            <person name="Muniz J."/>
            <person name="Nguyen L."/>
            <person name="Ongeri F."/>
            <person name="Osuji N."/>
            <person name="Pu L.-L."/>
            <person name="Puazo M."/>
            <person name="Qu C."/>
            <person name="Quiroz J."/>
            <person name="Raj R."/>
            <person name="Weissenberger G."/>
            <person name="Xin Y."/>
            <person name="Zou X."/>
            <person name="Han Y."/>
            <person name="Richards S."/>
            <person name="Worley K."/>
            <person name="Muzny D."/>
            <person name="Gibbs R."/>
        </authorList>
    </citation>
    <scope>NUCLEOTIDE SEQUENCE</scope>
    <source>
        <strain evidence="7">Sampled in the wild</strain>
    </source>
</reference>
<dbReference type="PANTHER" id="PTHR46116">
    <property type="entry name" value="(E3-INDEPENDENT) E2 UBIQUITIN-CONJUGATING ENZYME"/>
    <property type="match status" value="1"/>
</dbReference>
<evidence type="ECO:0000256" key="1">
    <source>
        <dbReference type="ARBA" id="ARBA00022679"/>
    </source>
</evidence>
<reference evidence="7" key="2">
    <citation type="submission" date="2017-10" db="EMBL/GenBank/DDBJ databases">
        <title>Ladona fulva Genome sequencing and assembly.</title>
        <authorList>
            <person name="Murali S."/>
            <person name="Richards S."/>
            <person name="Bandaranaike D."/>
            <person name="Bellair M."/>
            <person name="Blankenburg K."/>
            <person name="Chao H."/>
            <person name="Dinh H."/>
            <person name="Doddapaneni H."/>
            <person name="Dugan-Rocha S."/>
            <person name="Elkadiri S."/>
            <person name="Gnanaolivu R."/>
            <person name="Hernandez B."/>
            <person name="Skinner E."/>
            <person name="Javaid M."/>
            <person name="Lee S."/>
            <person name="Li M."/>
            <person name="Ming W."/>
            <person name="Munidasa M."/>
            <person name="Muniz J."/>
            <person name="Nguyen L."/>
            <person name="Hughes D."/>
            <person name="Osuji N."/>
            <person name="Pu L.-L."/>
            <person name="Puazo M."/>
            <person name="Qu C."/>
            <person name="Quiroz J."/>
            <person name="Raj R."/>
            <person name="Weissenberger G."/>
            <person name="Xin Y."/>
            <person name="Zou X."/>
            <person name="Han Y."/>
            <person name="Worley K."/>
            <person name="Muzny D."/>
            <person name="Gibbs R."/>
        </authorList>
    </citation>
    <scope>NUCLEOTIDE SEQUENCE</scope>
    <source>
        <strain evidence="7">Sampled in the wild</strain>
    </source>
</reference>
<name>A0A8K0PCX6_LADFU</name>
<protein>
    <recommendedName>
        <fullName evidence="9">Ubiquitin-conjugating enzyme E2 O</fullName>
    </recommendedName>
</protein>
<accession>A0A8K0PCX6</accession>
<dbReference type="InterPro" id="IPR057733">
    <property type="entry name" value="UBE2O-like_SH3-B"/>
</dbReference>
<proteinExistence type="predicted"/>
<feature type="region of interest" description="Disordered" evidence="3">
    <location>
        <begin position="270"/>
        <end position="368"/>
    </location>
</feature>
<comment type="caution">
    <text evidence="7">The sequence shown here is derived from an EMBL/GenBank/DDBJ whole genome shotgun (WGS) entry which is preliminary data.</text>
</comment>
<feature type="compositionally biased region" description="Low complexity" evidence="3">
    <location>
        <begin position="326"/>
        <end position="336"/>
    </location>
</feature>
<feature type="compositionally biased region" description="Polar residues" evidence="3">
    <location>
        <begin position="311"/>
        <end position="321"/>
    </location>
</feature>
<dbReference type="Pfam" id="PF23044">
    <property type="entry name" value="SH3-C_UBE2O"/>
    <property type="match status" value="1"/>
</dbReference>